<sequence length="75" mass="8559">MTPEQLQLYIFFGLGIFILLIILLLLHPKSRSKITTPSKTRSSRDSKLANLSNGIELIFTPIFWIIKLIIGIFKS</sequence>
<proteinExistence type="predicted"/>
<keyword evidence="1" id="KW-1133">Transmembrane helix</keyword>
<dbReference type="RefSeq" id="WP_005404938.1">
    <property type="nucleotide sequence ID" value="NZ_ACVR01000020.1"/>
</dbReference>
<keyword evidence="1" id="KW-0812">Transmembrane</keyword>
<keyword evidence="1" id="KW-0472">Membrane</keyword>
<dbReference type="Proteomes" id="UP000018419">
    <property type="component" value="Unassembled WGS sequence"/>
</dbReference>
<protein>
    <submittedName>
        <fullName evidence="2">Uncharacterized protein</fullName>
    </submittedName>
</protein>
<comment type="caution">
    <text evidence="2">The sequence shown here is derived from an EMBL/GenBank/DDBJ whole genome shotgun (WGS) entry which is preliminary data.</text>
</comment>
<evidence type="ECO:0000313" key="2">
    <source>
        <dbReference type="EMBL" id="EET83210.1"/>
    </source>
</evidence>
<feature type="transmembrane region" description="Helical" evidence="1">
    <location>
        <begin position="48"/>
        <end position="73"/>
    </location>
</feature>
<gene>
    <name evidence="2" type="ORF">ACIRA0001_0909</name>
</gene>
<dbReference type="EMBL" id="ACVR01000020">
    <property type="protein sequence ID" value="EET83210.1"/>
    <property type="molecule type" value="Genomic_DNA"/>
</dbReference>
<organism evidence="2 3">
    <name type="scientific">Acinetobacter radioresistens SK82</name>
    <dbReference type="NCBI Taxonomy" id="596318"/>
    <lineage>
        <taxon>Bacteria</taxon>
        <taxon>Pseudomonadati</taxon>
        <taxon>Pseudomonadota</taxon>
        <taxon>Gammaproteobacteria</taxon>
        <taxon>Moraxellales</taxon>
        <taxon>Moraxellaceae</taxon>
        <taxon>Acinetobacter</taxon>
    </lineage>
</organism>
<feature type="transmembrane region" description="Helical" evidence="1">
    <location>
        <begin position="6"/>
        <end position="27"/>
    </location>
</feature>
<evidence type="ECO:0000256" key="1">
    <source>
        <dbReference type="SAM" id="Phobius"/>
    </source>
</evidence>
<keyword evidence="3" id="KW-1185">Reference proteome</keyword>
<name>A0ABP2GPP4_ACIRA</name>
<reference evidence="2 3" key="1">
    <citation type="submission" date="2009-07" db="EMBL/GenBank/DDBJ databases">
        <authorList>
            <person name="Madupu R."/>
            <person name="Durkin A.S."/>
            <person name="Torralba M."/>
            <person name="Methe B."/>
            <person name="Sutton G.G."/>
            <person name="Strausberg R.L."/>
            <person name="Nelson K.E."/>
        </authorList>
    </citation>
    <scope>NUCLEOTIDE SEQUENCE [LARGE SCALE GENOMIC DNA]</scope>
    <source>
        <strain evidence="2 3">SK82</strain>
    </source>
</reference>
<accession>A0ABP2GPP4</accession>
<evidence type="ECO:0000313" key="3">
    <source>
        <dbReference type="Proteomes" id="UP000018419"/>
    </source>
</evidence>